<sequence>MKIRFSVLVLMLLCLASCQEDPKIRLLEQAKEAKKQEVIFNNINRGWNFNSRPVNLTASSLTNNWTEWRLFLNELGQKPKSSIGAFKQKAKTLSKKAADLNNNIPGQFAVPEVKSRIAAINTKINSINLYINLQQIPDSQIVKLVQEINTEVASLQFQLDEITRKSNIKIEEGESDMLRMLDTTRAIPNKPKVLNSVK</sequence>
<name>A0A7Y3R6P8_9FLAO</name>
<dbReference type="AlphaFoldDB" id="A0A7Y3R6P8"/>
<reference evidence="1 2" key="1">
    <citation type="submission" date="2020-05" db="EMBL/GenBank/DDBJ databases">
        <title>Draft genome of Flavobacterium sp. IMCC34852.</title>
        <authorList>
            <person name="Song J."/>
            <person name="Cho J.-C."/>
        </authorList>
    </citation>
    <scope>NUCLEOTIDE SEQUENCE [LARGE SCALE GENOMIC DNA]</scope>
    <source>
        <strain evidence="1 2">IMCC34852</strain>
    </source>
</reference>
<keyword evidence="2" id="KW-1185">Reference proteome</keyword>
<evidence type="ECO:0000313" key="2">
    <source>
        <dbReference type="Proteomes" id="UP000536509"/>
    </source>
</evidence>
<proteinExistence type="predicted"/>
<comment type="caution">
    <text evidence="1">The sequence shown here is derived from an EMBL/GenBank/DDBJ whole genome shotgun (WGS) entry which is preliminary data.</text>
</comment>
<dbReference type="Proteomes" id="UP000536509">
    <property type="component" value="Unassembled WGS sequence"/>
</dbReference>
<dbReference type="RefSeq" id="WP_171221134.1">
    <property type="nucleotide sequence ID" value="NZ_CP121446.1"/>
</dbReference>
<protein>
    <submittedName>
        <fullName evidence="1">Uncharacterized protein</fullName>
    </submittedName>
</protein>
<organism evidence="1 2">
    <name type="scientific">Flavobacterium rivulicola</name>
    <dbReference type="NCBI Taxonomy" id="2732161"/>
    <lineage>
        <taxon>Bacteria</taxon>
        <taxon>Pseudomonadati</taxon>
        <taxon>Bacteroidota</taxon>
        <taxon>Flavobacteriia</taxon>
        <taxon>Flavobacteriales</taxon>
        <taxon>Flavobacteriaceae</taxon>
        <taxon>Flavobacterium</taxon>
    </lineage>
</organism>
<evidence type="ECO:0000313" key="1">
    <source>
        <dbReference type="EMBL" id="NNT70933.1"/>
    </source>
</evidence>
<accession>A0A7Y3R6P8</accession>
<dbReference type="EMBL" id="JABEVX010000001">
    <property type="protein sequence ID" value="NNT70933.1"/>
    <property type="molecule type" value="Genomic_DNA"/>
</dbReference>
<gene>
    <name evidence="1" type="ORF">HKT18_01775</name>
</gene>